<comment type="caution">
    <text evidence="1">The sequence shown here is derived from an EMBL/GenBank/DDBJ whole genome shotgun (WGS) entry which is preliminary data.</text>
</comment>
<gene>
    <name evidence="1" type="ORF">D1781_04420</name>
</gene>
<dbReference type="RefSeq" id="WP_119481025.1">
    <property type="nucleotide sequence ID" value="NZ_QXTG01000001.1"/>
</dbReference>
<keyword evidence="2" id="KW-1185">Reference proteome</keyword>
<dbReference type="EMBL" id="QXTG01000001">
    <property type="protein sequence ID" value="RIX30664.1"/>
    <property type="molecule type" value="Genomic_DNA"/>
</dbReference>
<proteinExistence type="predicted"/>
<dbReference type="Proteomes" id="UP000265742">
    <property type="component" value="Unassembled WGS sequence"/>
</dbReference>
<dbReference type="AlphaFoldDB" id="A0A3A1U1B8"/>
<organism evidence="1 2">
    <name type="scientific">Amnibacterium setariae</name>
    <dbReference type="NCBI Taxonomy" id="2306585"/>
    <lineage>
        <taxon>Bacteria</taxon>
        <taxon>Bacillati</taxon>
        <taxon>Actinomycetota</taxon>
        <taxon>Actinomycetes</taxon>
        <taxon>Micrococcales</taxon>
        <taxon>Microbacteriaceae</taxon>
        <taxon>Amnibacterium</taxon>
    </lineage>
</organism>
<evidence type="ECO:0000313" key="2">
    <source>
        <dbReference type="Proteomes" id="UP000265742"/>
    </source>
</evidence>
<evidence type="ECO:0000313" key="1">
    <source>
        <dbReference type="EMBL" id="RIX30664.1"/>
    </source>
</evidence>
<name>A0A3A1U1B8_9MICO</name>
<reference evidence="2" key="1">
    <citation type="submission" date="2018-09" db="EMBL/GenBank/DDBJ databases">
        <authorList>
            <person name="Kim I."/>
        </authorList>
    </citation>
    <scope>NUCLEOTIDE SEQUENCE [LARGE SCALE GENOMIC DNA]</scope>
    <source>
        <strain evidence="2">DD4a</strain>
    </source>
</reference>
<sequence>MVLEIEDSPHALLDLLWLREACDLRPTGVDLPPPLVHPPLRAPVHRPDAERLRTWRAAWPLVWDEVLEHAGRPRQTDRLSTIADLPPGSAERAAMIRDFIGPTWRDRFGDEVFDDDGYREWAAADAEREALDQLGLDQSPERVTLPALIPAWEAGLVKVITIPCRGAFTRVVSPVALLVTAGTRQDPDAYRAALTAFREDAPAS</sequence>
<protein>
    <submittedName>
        <fullName evidence="1">Uncharacterized protein</fullName>
    </submittedName>
</protein>
<dbReference type="OrthoDB" id="4933261at2"/>
<accession>A0A3A1U1B8</accession>